<sequence>MKRVSKGAIPRKLTENEKFIRGIPIPEVTKSYQPLSHGQQIDILLEEGKMNGFELVSDPHIQWCKRGQVYAGTFDFNHPDVKDKDMGIRVIEMNSYNKKHTAKIATGSNVFICCNGMLVGDFILARKHTPGNLKNNGVVADFKNMVTKALVRSLSSFEELVDEKNRMKSVQFDEQASAWLVDRLFFEEEIINATQFQFLKQEMYLSKNFAVGPKGLITLWDFYNNVTETLKSTRANLMADRHMELHEYTMNNLVDYKF</sequence>
<dbReference type="EMBL" id="LAZR01023617">
    <property type="protein sequence ID" value="KKL77900.1"/>
    <property type="molecule type" value="Genomic_DNA"/>
</dbReference>
<evidence type="ECO:0008006" key="2">
    <source>
        <dbReference type="Google" id="ProtNLM"/>
    </source>
</evidence>
<accession>A0A0F9H8A0</accession>
<dbReference type="Pfam" id="PF06067">
    <property type="entry name" value="DUF932"/>
    <property type="match status" value="1"/>
</dbReference>
<dbReference type="AlphaFoldDB" id="A0A0F9H8A0"/>
<name>A0A0F9H8A0_9ZZZZ</name>
<dbReference type="InterPro" id="IPR026325">
    <property type="entry name" value="DUF932"/>
</dbReference>
<comment type="caution">
    <text evidence="1">The sequence shown here is derived from an EMBL/GenBank/DDBJ whole genome shotgun (WGS) entry which is preliminary data.</text>
</comment>
<reference evidence="1" key="1">
    <citation type="journal article" date="2015" name="Nature">
        <title>Complex archaea that bridge the gap between prokaryotes and eukaryotes.</title>
        <authorList>
            <person name="Spang A."/>
            <person name="Saw J.H."/>
            <person name="Jorgensen S.L."/>
            <person name="Zaremba-Niedzwiedzka K."/>
            <person name="Martijn J."/>
            <person name="Lind A.E."/>
            <person name="van Eijk R."/>
            <person name="Schleper C."/>
            <person name="Guy L."/>
            <person name="Ettema T.J."/>
        </authorList>
    </citation>
    <scope>NUCLEOTIDE SEQUENCE</scope>
</reference>
<organism evidence="1">
    <name type="scientific">marine sediment metagenome</name>
    <dbReference type="NCBI Taxonomy" id="412755"/>
    <lineage>
        <taxon>unclassified sequences</taxon>
        <taxon>metagenomes</taxon>
        <taxon>ecological metagenomes</taxon>
    </lineage>
</organism>
<evidence type="ECO:0000313" key="1">
    <source>
        <dbReference type="EMBL" id="KKL77900.1"/>
    </source>
</evidence>
<protein>
    <recommendedName>
        <fullName evidence="2">DUF932 domain-containing protein</fullName>
    </recommendedName>
</protein>
<proteinExistence type="predicted"/>
<gene>
    <name evidence="1" type="ORF">LCGC14_2030260</name>
</gene>